<dbReference type="EMBL" id="NIDE01000011">
    <property type="protein sequence ID" value="OWK39080.1"/>
    <property type="molecule type" value="Genomic_DNA"/>
</dbReference>
<dbReference type="InterPro" id="IPR036661">
    <property type="entry name" value="Luciferase-like_sf"/>
</dbReference>
<evidence type="ECO:0000313" key="8">
    <source>
        <dbReference type="Proteomes" id="UP000214646"/>
    </source>
</evidence>
<dbReference type="Proteomes" id="UP000214646">
    <property type="component" value="Unassembled WGS sequence"/>
</dbReference>
<keyword evidence="3" id="KW-0560">Oxidoreductase</keyword>
<evidence type="ECO:0000256" key="4">
    <source>
        <dbReference type="ARBA" id="ARBA00023033"/>
    </source>
</evidence>
<feature type="region of interest" description="Disordered" evidence="5">
    <location>
        <begin position="218"/>
        <end position="314"/>
    </location>
</feature>
<organism evidence="7 8">
    <name type="scientific">Fimbriiglobus ruber</name>
    <dbReference type="NCBI Taxonomy" id="1908690"/>
    <lineage>
        <taxon>Bacteria</taxon>
        <taxon>Pseudomonadati</taxon>
        <taxon>Planctomycetota</taxon>
        <taxon>Planctomycetia</taxon>
        <taxon>Gemmatales</taxon>
        <taxon>Gemmataceae</taxon>
        <taxon>Fimbriiglobus</taxon>
    </lineage>
</organism>
<dbReference type="PANTHER" id="PTHR42847">
    <property type="entry name" value="ALKANESULFONATE MONOOXYGENASE"/>
    <property type="match status" value="1"/>
</dbReference>
<accession>A0A225DBW1</accession>
<sequence length="314" mass="32927">MALDVFWFIPTHGDGRFLGTPEGARPATFDYFAQVAKAADALGFRGVLLPTGRGCEDAWVTAAALSAVTTRLRFLVAVRPGLVSPTLAHRMAATFDRLSGGRVLINVVTGGDVGELHGDGLFLDHDERYAQTDEFLTVWRGLARGETVDFAGRHVTVRGAKGLFPPVQEPHIPLYFGGSSPAAMRVAARHVDLYLAWGEPPAQVGEKVARVRELAAAAGGPSGSASGCTSSSGIPSRRPGRAPNASSASWHRRSRPPPRGRSRGTTRTASAGCSSCTAATARPCGCGRTCGRGSGWSAAGPGRRWSATGRPSRP</sequence>
<keyword evidence="2" id="KW-0288">FMN</keyword>
<comment type="caution">
    <text evidence="7">The sequence shown here is derived from an EMBL/GenBank/DDBJ whole genome shotgun (WGS) entry which is preliminary data.</text>
</comment>
<protein>
    <submittedName>
        <fullName evidence="7">Alkanesulfonate monooxygenase</fullName>
    </submittedName>
</protein>
<name>A0A225DBW1_9BACT</name>
<feature type="compositionally biased region" description="Low complexity" evidence="5">
    <location>
        <begin position="218"/>
        <end position="237"/>
    </location>
</feature>
<dbReference type="GO" id="GO:0046306">
    <property type="term" value="P:alkanesulfonate catabolic process"/>
    <property type="evidence" value="ECO:0007669"/>
    <property type="project" value="TreeGrafter"/>
</dbReference>
<evidence type="ECO:0000259" key="6">
    <source>
        <dbReference type="Pfam" id="PF00296"/>
    </source>
</evidence>
<keyword evidence="8" id="KW-1185">Reference proteome</keyword>
<dbReference type="GO" id="GO:0008726">
    <property type="term" value="F:alkanesulfonate monooxygenase activity"/>
    <property type="evidence" value="ECO:0007669"/>
    <property type="project" value="TreeGrafter"/>
</dbReference>
<dbReference type="Pfam" id="PF00296">
    <property type="entry name" value="Bac_luciferase"/>
    <property type="match status" value="1"/>
</dbReference>
<feature type="domain" description="Luciferase-like" evidence="6">
    <location>
        <begin position="5"/>
        <end position="231"/>
    </location>
</feature>
<gene>
    <name evidence="7" type="ORF">FRUB_06162</name>
</gene>
<dbReference type="InterPro" id="IPR050172">
    <property type="entry name" value="SsuD_RutA_monooxygenase"/>
</dbReference>
<keyword evidence="4 7" id="KW-0503">Monooxygenase</keyword>
<dbReference type="CDD" id="cd01094">
    <property type="entry name" value="Alkanesulfonate_monoxygenase"/>
    <property type="match status" value="1"/>
</dbReference>
<evidence type="ECO:0000256" key="5">
    <source>
        <dbReference type="SAM" id="MobiDB-lite"/>
    </source>
</evidence>
<reference evidence="8" key="1">
    <citation type="submission" date="2017-06" db="EMBL/GenBank/DDBJ databases">
        <title>Genome analysis of Fimbriiglobus ruber SP5, the first member of the order Planctomycetales with confirmed chitinolytic capability.</title>
        <authorList>
            <person name="Ravin N.V."/>
            <person name="Rakitin A.L."/>
            <person name="Ivanova A.A."/>
            <person name="Beletsky A.V."/>
            <person name="Kulichevskaya I.S."/>
            <person name="Mardanov A.V."/>
            <person name="Dedysh S.N."/>
        </authorList>
    </citation>
    <scope>NUCLEOTIDE SEQUENCE [LARGE SCALE GENOMIC DNA]</scope>
    <source>
        <strain evidence="8">SP5</strain>
    </source>
</reference>
<feature type="compositionally biased region" description="Basic residues" evidence="5">
    <location>
        <begin position="250"/>
        <end position="264"/>
    </location>
</feature>
<evidence type="ECO:0000313" key="7">
    <source>
        <dbReference type="EMBL" id="OWK39080.1"/>
    </source>
</evidence>
<evidence type="ECO:0000256" key="1">
    <source>
        <dbReference type="ARBA" id="ARBA00022630"/>
    </source>
</evidence>
<dbReference type="Gene3D" id="3.20.20.30">
    <property type="entry name" value="Luciferase-like domain"/>
    <property type="match status" value="1"/>
</dbReference>
<evidence type="ECO:0000256" key="3">
    <source>
        <dbReference type="ARBA" id="ARBA00023002"/>
    </source>
</evidence>
<keyword evidence="1" id="KW-0285">Flavoprotein</keyword>
<evidence type="ECO:0000256" key="2">
    <source>
        <dbReference type="ARBA" id="ARBA00022643"/>
    </source>
</evidence>
<dbReference type="InterPro" id="IPR011251">
    <property type="entry name" value="Luciferase-like_dom"/>
</dbReference>
<feature type="compositionally biased region" description="Low complexity" evidence="5">
    <location>
        <begin position="265"/>
        <end position="287"/>
    </location>
</feature>
<dbReference type="SUPFAM" id="SSF51679">
    <property type="entry name" value="Bacterial luciferase-like"/>
    <property type="match status" value="1"/>
</dbReference>
<dbReference type="AlphaFoldDB" id="A0A225DBW1"/>
<proteinExistence type="predicted"/>
<dbReference type="PANTHER" id="PTHR42847:SF4">
    <property type="entry name" value="ALKANESULFONATE MONOOXYGENASE-RELATED"/>
    <property type="match status" value="1"/>
</dbReference>